<accession>A0A0F8XZM4</accession>
<gene>
    <name evidence="1" type="ORF">LCGC14_2882670</name>
</gene>
<dbReference type="AlphaFoldDB" id="A0A0F8XZM4"/>
<sequence>SGTLVFEDRHYRWRTSTSTSVQGTINETMVDVPYEEDADDLIADLDQALAKATA</sequence>
<name>A0A0F8XZM4_9ZZZZ</name>
<evidence type="ECO:0000313" key="1">
    <source>
        <dbReference type="EMBL" id="KKK74547.1"/>
    </source>
</evidence>
<comment type="caution">
    <text evidence="1">The sequence shown here is derived from an EMBL/GenBank/DDBJ whole genome shotgun (WGS) entry which is preliminary data.</text>
</comment>
<proteinExistence type="predicted"/>
<protein>
    <submittedName>
        <fullName evidence="1">Uncharacterized protein</fullName>
    </submittedName>
</protein>
<reference evidence="1" key="1">
    <citation type="journal article" date="2015" name="Nature">
        <title>Complex archaea that bridge the gap between prokaryotes and eukaryotes.</title>
        <authorList>
            <person name="Spang A."/>
            <person name="Saw J.H."/>
            <person name="Jorgensen S.L."/>
            <person name="Zaremba-Niedzwiedzka K."/>
            <person name="Martijn J."/>
            <person name="Lind A.E."/>
            <person name="van Eijk R."/>
            <person name="Schleper C."/>
            <person name="Guy L."/>
            <person name="Ettema T.J."/>
        </authorList>
    </citation>
    <scope>NUCLEOTIDE SEQUENCE</scope>
</reference>
<organism evidence="1">
    <name type="scientific">marine sediment metagenome</name>
    <dbReference type="NCBI Taxonomy" id="412755"/>
    <lineage>
        <taxon>unclassified sequences</taxon>
        <taxon>metagenomes</taxon>
        <taxon>ecological metagenomes</taxon>
    </lineage>
</organism>
<dbReference type="EMBL" id="LAZR01056267">
    <property type="protein sequence ID" value="KKK74547.1"/>
    <property type="molecule type" value="Genomic_DNA"/>
</dbReference>
<feature type="non-terminal residue" evidence="1">
    <location>
        <position position="1"/>
    </location>
</feature>